<dbReference type="InterPro" id="IPR037523">
    <property type="entry name" value="VOC_core"/>
</dbReference>
<dbReference type="OMA" id="PFGHVWT"/>
<dbReference type="PANTHER" id="PTHR34109">
    <property type="entry name" value="BNAUNNG04460D PROTEIN-RELATED"/>
    <property type="match status" value="1"/>
</dbReference>
<dbReference type="InterPro" id="IPR004360">
    <property type="entry name" value="Glyas_Fos-R_dOase_dom"/>
</dbReference>
<dbReference type="PANTHER" id="PTHR34109:SF1">
    <property type="entry name" value="VOC DOMAIN-CONTAINING PROTEIN"/>
    <property type="match status" value="1"/>
</dbReference>
<sequence length="156" mass="17030">MTVKPIPDGYHSITPYLMIKGASEAIEFYKRAFGATEIFRLSHPNGQIGHAEIKIGDSSVMLADPCEQGAFRTPQSLGGSSVALHVYVKDVDAQFAQAVSAGAKAVKPVFDQFYGDRTGTLQDPFGHIWFLATHKEDIAPEEISRRAEALFQQSST</sequence>
<comment type="caution">
    <text evidence="2">The sequence shown here is derived from an EMBL/GenBank/DDBJ whole genome shotgun (WGS) entry which is preliminary data.</text>
</comment>
<gene>
    <name evidence="2" type="ORF">B0F87_10692</name>
</gene>
<dbReference type="Gene3D" id="3.30.720.110">
    <property type="match status" value="1"/>
</dbReference>
<dbReference type="PROSITE" id="PS51819">
    <property type="entry name" value="VOC"/>
    <property type="match status" value="1"/>
</dbReference>
<dbReference type="Gene3D" id="3.30.720.120">
    <property type="match status" value="1"/>
</dbReference>
<dbReference type="AlphaFoldDB" id="A0A2S6HCN6"/>
<feature type="domain" description="VOC" evidence="1">
    <location>
        <begin position="9"/>
        <end position="134"/>
    </location>
</feature>
<protein>
    <submittedName>
        <fullName evidence="2">PhnB protein</fullName>
    </submittedName>
</protein>
<organism evidence="2 3">
    <name type="scientific">Methylobacter tundripaludum</name>
    <dbReference type="NCBI Taxonomy" id="173365"/>
    <lineage>
        <taxon>Bacteria</taxon>
        <taxon>Pseudomonadati</taxon>
        <taxon>Pseudomonadota</taxon>
        <taxon>Gammaproteobacteria</taxon>
        <taxon>Methylococcales</taxon>
        <taxon>Methylococcaceae</taxon>
        <taxon>Methylobacter</taxon>
    </lineage>
</organism>
<evidence type="ECO:0000313" key="3">
    <source>
        <dbReference type="Proteomes" id="UP000240010"/>
    </source>
</evidence>
<reference evidence="2 3" key="1">
    <citation type="submission" date="2018-02" db="EMBL/GenBank/DDBJ databases">
        <title>Subsurface microbial communities from deep shales in Ohio and West Virginia, USA.</title>
        <authorList>
            <person name="Wrighton K."/>
        </authorList>
    </citation>
    <scope>NUCLEOTIDE SEQUENCE [LARGE SCALE GENOMIC DNA]</scope>
    <source>
        <strain evidence="2 3">OWC-DMM</strain>
    </source>
</reference>
<evidence type="ECO:0000259" key="1">
    <source>
        <dbReference type="PROSITE" id="PS51819"/>
    </source>
</evidence>
<dbReference type="Pfam" id="PF00903">
    <property type="entry name" value="Glyoxalase"/>
    <property type="match status" value="1"/>
</dbReference>
<proteinExistence type="predicted"/>
<evidence type="ECO:0000313" key="2">
    <source>
        <dbReference type="EMBL" id="PPK75245.1"/>
    </source>
</evidence>
<dbReference type="CDD" id="cd07246">
    <property type="entry name" value="VOC_like"/>
    <property type="match status" value="1"/>
</dbReference>
<dbReference type="Proteomes" id="UP000240010">
    <property type="component" value="Unassembled WGS sequence"/>
</dbReference>
<dbReference type="RefSeq" id="WP_006893525.1">
    <property type="nucleotide sequence ID" value="NZ_PTIZ01000006.1"/>
</dbReference>
<dbReference type="EMBL" id="PTIZ01000006">
    <property type="protein sequence ID" value="PPK75245.1"/>
    <property type="molecule type" value="Genomic_DNA"/>
</dbReference>
<name>A0A2S6HCN6_9GAMM</name>
<dbReference type="InterPro" id="IPR029068">
    <property type="entry name" value="Glyas_Bleomycin-R_OHBP_Dase"/>
</dbReference>
<accession>A0A2S6HCN6</accession>
<dbReference type="SUPFAM" id="SSF54593">
    <property type="entry name" value="Glyoxalase/Bleomycin resistance protein/Dihydroxybiphenyl dioxygenase"/>
    <property type="match status" value="1"/>
</dbReference>